<dbReference type="InterPro" id="IPR013927">
    <property type="entry name" value="TF_Opi1_Ccg-8"/>
</dbReference>
<proteinExistence type="predicted"/>
<feature type="compositionally biased region" description="Low complexity" evidence="1">
    <location>
        <begin position="37"/>
        <end position="50"/>
    </location>
</feature>
<dbReference type="Proteomes" id="UP000298390">
    <property type="component" value="Unassembled WGS sequence"/>
</dbReference>
<dbReference type="GO" id="GO:0008654">
    <property type="term" value="P:phospholipid biosynthetic process"/>
    <property type="evidence" value="ECO:0007669"/>
    <property type="project" value="TreeGrafter"/>
</dbReference>
<dbReference type="STRING" id="34475.A0A4Y9YFE1"/>
<evidence type="ECO:0000313" key="2">
    <source>
        <dbReference type="EMBL" id="TFY61075.1"/>
    </source>
</evidence>
<dbReference type="GO" id="GO:0005783">
    <property type="term" value="C:endoplasmic reticulum"/>
    <property type="evidence" value="ECO:0007669"/>
    <property type="project" value="TreeGrafter"/>
</dbReference>
<dbReference type="PANTHER" id="PTHR38406">
    <property type="entry name" value="TRANSCRIPTIONAL REPRESSOR OPI1"/>
    <property type="match status" value="1"/>
</dbReference>
<gene>
    <name evidence="2" type="ORF">EVJ58_g4733</name>
</gene>
<dbReference type="AlphaFoldDB" id="A0A4Y9YFE1"/>
<feature type="region of interest" description="Disordered" evidence="1">
    <location>
        <begin position="233"/>
        <end position="313"/>
    </location>
</feature>
<feature type="compositionally biased region" description="Low complexity" evidence="1">
    <location>
        <begin position="399"/>
        <end position="419"/>
    </location>
</feature>
<comment type="caution">
    <text evidence="2">The sequence shown here is derived from an EMBL/GenBank/DDBJ whole genome shotgun (WGS) entry which is preliminary data.</text>
</comment>
<feature type="compositionally biased region" description="Low complexity" evidence="1">
    <location>
        <begin position="269"/>
        <end position="289"/>
    </location>
</feature>
<dbReference type="GO" id="GO:0030968">
    <property type="term" value="P:endoplasmic reticulum unfolded protein response"/>
    <property type="evidence" value="ECO:0007669"/>
    <property type="project" value="TreeGrafter"/>
</dbReference>
<dbReference type="GO" id="GO:0003714">
    <property type="term" value="F:transcription corepressor activity"/>
    <property type="evidence" value="ECO:0007669"/>
    <property type="project" value="InterPro"/>
</dbReference>
<name>A0A4Y9YFE1_9APHY</name>
<feature type="compositionally biased region" description="Basic and acidic residues" evidence="1">
    <location>
        <begin position="535"/>
        <end position="549"/>
    </location>
</feature>
<feature type="compositionally biased region" description="Basic and acidic residues" evidence="1">
    <location>
        <begin position="236"/>
        <end position="245"/>
    </location>
</feature>
<feature type="compositionally biased region" description="Low complexity" evidence="1">
    <location>
        <begin position="518"/>
        <end position="530"/>
    </location>
</feature>
<reference evidence="2 3" key="1">
    <citation type="submission" date="2019-01" db="EMBL/GenBank/DDBJ databases">
        <title>Genome sequencing of the rare red list fungi Fomitopsis rosea.</title>
        <authorList>
            <person name="Buettner E."/>
            <person name="Kellner H."/>
        </authorList>
    </citation>
    <scope>NUCLEOTIDE SEQUENCE [LARGE SCALE GENOMIC DNA]</scope>
    <source>
        <strain evidence="2 3">DSM 105464</strain>
    </source>
</reference>
<protein>
    <recommendedName>
        <fullName evidence="4">Opi1-domain-containing protein</fullName>
    </recommendedName>
</protein>
<sequence>MALDEDESVRIAVRALGDMKNGGFASTSTSVQPTPALSVTSGTSSPSLPSPVYEGEDRILGSIAADSEDRLELRPDDADFVSRMSSLPIVNTALRAYEQSKASSRVVKYGAEMMESSVKSISRPVIDRLPVGQIDDFACRQLDRYATGHIDAQILVLRNFVTSLQTTSPSAAAAAISAQHLRTLNAAKRDVIDTIRQVVDIVSKYAGGALPEPARTRVRTFILRLPRRWAEASGADAHHHGHGSDGRPNGGADRVDMRRSANVAPYSYGPGEAGPSPRSRPPSRATSPGHTRAHSRQASAQTGAPSGMAPTTVDSANQAAQRIMTLATESLDMLRGVTAVVSESLERADAWVERLRVVGLQRQNGEAGPDASLDALPDIDAVLDPQLRAETLHTHRQLYSHSPSSPLSPYAPLSPMSASGRSTPAYVPSRNNSSSALSMGPPGSLSSYYSATSLDAGGAAASLNALSLTSQSAASSRYATPKHSHSALPSEGDGDSPVYMSRNRAGKRPVDSNGDDPTVVAATALAGLAGSAKRVKQEPGKDERMDVDP</sequence>
<evidence type="ECO:0000313" key="3">
    <source>
        <dbReference type="Proteomes" id="UP000298390"/>
    </source>
</evidence>
<accession>A0A4Y9YFE1</accession>
<dbReference type="PANTHER" id="PTHR38406:SF1">
    <property type="entry name" value="TRANSCRIPTIONAL REPRESSOR OPI1"/>
    <property type="match status" value="1"/>
</dbReference>
<feature type="region of interest" description="Disordered" evidence="1">
    <location>
        <begin position="397"/>
        <end position="442"/>
    </location>
</feature>
<evidence type="ECO:0008006" key="4">
    <source>
        <dbReference type="Google" id="ProtNLM"/>
    </source>
</evidence>
<dbReference type="Pfam" id="PF08618">
    <property type="entry name" value="Opi1"/>
    <property type="match status" value="1"/>
</dbReference>
<dbReference type="EMBL" id="SEKV01000224">
    <property type="protein sequence ID" value="TFY61075.1"/>
    <property type="molecule type" value="Genomic_DNA"/>
</dbReference>
<feature type="region of interest" description="Disordered" evidence="1">
    <location>
        <begin position="477"/>
        <end position="549"/>
    </location>
</feature>
<organism evidence="2 3">
    <name type="scientific">Rhodofomes roseus</name>
    <dbReference type="NCBI Taxonomy" id="34475"/>
    <lineage>
        <taxon>Eukaryota</taxon>
        <taxon>Fungi</taxon>
        <taxon>Dikarya</taxon>
        <taxon>Basidiomycota</taxon>
        <taxon>Agaricomycotina</taxon>
        <taxon>Agaricomycetes</taxon>
        <taxon>Polyporales</taxon>
        <taxon>Rhodofomes</taxon>
    </lineage>
</organism>
<evidence type="ECO:0000256" key="1">
    <source>
        <dbReference type="SAM" id="MobiDB-lite"/>
    </source>
</evidence>
<feature type="region of interest" description="Disordered" evidence="1">
    <location>
        <begin position="22"/>
        <end position="50"/>
    </location>
</feature>
<feature type="compositionally biased region" description="Polar residues" evidence="1">
    <location>
        <begin position="24"/>
        <end position="35"/>
    </location>
</feature>
<dbReference type="GO" id="GO:0006357">
    <property type="term" value="P:regulation of transcription by RNA polymerase II"/>
    <property type="evidence" value="ECO:0007669"/>
    <property type="project" value="TreeGrafter"/>
</dbReference>
<dbReference type="GO" id="GO:0005634">
    <property type="term" value="C:nucleus"/>
    <property type="evidence" value="ECO:0007669"/>
    <property type="project" value="TreeGrafter"/>
</dbReference>